<proteinExistence type="predicted"/>
<gene>
    <name evidence="2" type="ORF">VKT23_020535</name>
</gene>
<evidence type="ECO:0000313" key="2">
    <source>
        <dbReference type="EMBL" id="KAK7433819.1"/>
    </source>
</evidence>
<name>A0ABR1IMF6_9AGAR</name>
<feature type="compositionally biased region" description="Pro residues" evidence="1">
    <location>
        <begin position="1"/>
        <end position="10"/>
    </location>
</feature>
<feature type="region of interest" description="Disordered" evidence="1">
    <location>
        <begin position="1"/>
        <end position="43"/>
    </location>
</feature>
<reference evidence="2 3" key="1">
    <citation type="submission" date="2024-01" db="EMBL/GenBank/DDBJ databases">
        <title>A draft genome for the cacao thread blight pathogen Marasmiellus scandens.</title>
        <authorList>
            <person name="Baruah I.K."/>
            <person name="Leung J."/>
            <person name="Bukari Y."/>
            <person name="Amoako-Attah I."/>
            <person name="Meinhardt L.W."/>
            <person name="Bailey B.A."/>
            <person name="Cohen S.P."/>
        </authorList>
    </citation>
    <scope>NUCLEOTIDE SEQUENCE [LARGE SCALE GENOMIC DNA]</scope>
    <source>
        <strain evidence="2 3">GH-19</strain>
    </source>
</reference>
<organism evidence="2 3">
    <name type="scientific">Marasmiellus scandens</name>
    <dbReference type="NCBI Taxonomy" id="2682957"/>
    <lineage>
        <taxon>Eukaryota</taxon>
        <taxon>Fungi</taxon>
        <taxon>Dikarya</taxon>
        <taxon>Basidiomycota</taxon>
        <taxon>Agaricomycotina</taxon>
        <taxon>Agaricomycetes</taxon>
        <taxon>Agaricomycetidae</taxon>
        <taxon>Agaricales</taxon>
        <taxon>Marasmiineae</taxon>
        <taxon>Omphalotaceae</taxon>
        <taxon>Marasmiellus</taxon>
    </lineage>
</organism>
<protein>
    <submittedName>
        <fullName evidence="2">Uncharacterized protein</fullName>
    </submittedName>
</protein>
<dbReference type="Proteomes" id="UP001498398">
    <property type="component" value="Unassembled WGS sequence"/>
</dbReference>
<accession>A0ABR1IMF6</accession>
<feature type="compositionally biased region" description="Basic residues" evidence="1">
    <location>
        <begin position="102"/>
        <end position="112"/>
    </location>
</feature>
<evidence type="ECO:0000313" key="3">
    <source>
        <dbReference type="Proteomes" id="UP001498398"/>
    </source>
</evidence>
<feature type="compositionally biased region" description="Basic and acidic residues" evidence="1">
    <location>
        <begin position="13"/>
        <end position="22"/>
    </location>
</feature>
<feature type="region of interest" description="Disordered" evidence="1">
    <location>
        <begin position="97"/>
        <end position="125"/>
    </location>
</feature>
<feature type="compositionally biased region" description="Polar residues" evidence="1">
    <location>
        <begin position="23"/>
        <end position="41"/>
    </location>
</feature>
<sequence length="125" mass="13933">MGAPKAPQPPSFRDCDKGDRSSPKSSGRHSNPNSGFFSLTQPLHPRTRTLESYAHSHAYCHMSLAAQAQTQTPPLQTINTNVTRAERTPEVPVASCVYSRQKSPRTRTRQRSCRQSSRRISVTLI</sequence>
<evidence type="ECO:0000256" key="1">
    <source>
        <dbReference type="SAM" id="MobiDB-lite"/>
    </source>
</evidence>
<comment type="caution">
    <text evidence="2">The sequence shown here is derived from an EMBL/GenBank/DDBJ whole genome shotgun (WGS) entry which is preliminary data.</text>
</comment>
<dbReference type="EMBL" id="JBANRG010000139">
    <property type="protein sequence ID" value="KAK7433819.1"/>
    <property type="molecule type" value="Genomic_DNA"/>
</dbReference>
<keyword evidence="3" id="KW-1185">Reference proteome</keyword>